<evidence type="ECO:0000256" key="2">
    <source>
        <dbReference type="ARBA" id="ARBA00022679"/>
    </source>
</evidence>
<name>A0A6A6X9L6_9PLEO</name>
<dbReference type="GO" id="GO:0030798">
    <property type="term" value="F:trans-aconitate 2-methyltransferase activity"/>
    <property type="evidence" value="ECO:0007669"/>
    <property type="project" value="InterPro"/>
</dbReference>
<evidence type="ECO:0000259" key="3">
    <source>
        <dbReference type="Pfam" id="PF13649"/>
    </source>
</evidence>
<feature type="domain" description="Methyltransferase" evidence="3">
    <location>
        <begin position="130"/>
        <end position="227"/>
    </location>
</feature>
<dbReference type="InterPro" id="IPR029063">
    <property type="entry name" value="SAM-dependent_MTases_sf"/>
</dbReference>
<dbReference type="Pfam" id="PF13649">
    <property type="entry name" value="Methyltransf_25"/>
    <property type="match status" value="1"/>
</dbReference>
<dbReference type="SUPFAM" id="SSF53335">
    <property type="entry name" value="S-adenosyl-L-methionine-dependent methyltransferases"/>
    <property type="match status" value="1"/>
</dbReference>
<reference evidence="4" key="1">
    <citation type="journal article" date="2020" name="Stud. Mycol.">
        <title>101 Dothideomycetes genomes: a test case for predicting lifestyles and emergence of pathogens.</title>
        <authorList>
            <person name="Haridas S."/>
            <person name="Albert R."/>
            <person name="Binder M."/>
            <person name="Bloem J."/>
            <person name="Labutti K."/>
            <person name="Salamov A."/>
            <person name="Andreopoulos B."/>
            <person name="Baker S."/>
            <person name="Barry K."/>
            <person name="Bills G."/>
            <person name="Bluhm B."/>
            <person name="Cannon C."/>
            <person name="Castanera R."/>
            <person name="Culley D."/>
            <person name="Daum C."/>
            <person name="Ezra D."/>
            <person name="Gonzalez J."/>
            <person name="Henrissat B."/>
            <person name="Kuo A."/>
            <person name="Liang C."/>
            <person name="Lipzen A."/>
            <person name="Lutzoni F."/>
            <person name="Magnuson J."/>
            <person name="Mondo S."/>
            <person name="Nolan M."/>
            <person name="Ohm R."/>
            <person name="Pangilinan J."/>
            <person name="Park H.-J."/>
            <person name="Ramirez L."/>
            <person name="Alfaro M."/>
            <person name="Sun H."/>
            <person name="Tritt A."/>
            <person name="Yoshinaga Y."/>
            <person name="Zwiers L.-H."/>
            <person name="Turgeon B."/>
            <person name="Goodwin S."/>
            <person name="Spatafora J."/>
            <person name="Crous P."/>
            <person name="Grigoriev I."/>
        </authorList>
    </citation>
    <scope>NUCLEOTIDE SEQUENCE</scope>
    <source>
        <strain evidence="4">CBS 109.77</strain>
    </source>
</reference>
<keyword evidence="2 4" id="KW-0808">Transferase</keyword>
<keyword evidence="1 4" id="KW-0489">Methyltransferase</keyword>
<evidence type="ECO:0000256" key="1">
    <source>
        <dbReference type="ARBA" id="ARBA00022603"/>
    </source>
</evidence>
<dbReference type="OrthoDB" id="66144at2759"/>
<keyword evidence="5" id="KW-1185">Reference proteome</keyword>
<dbReference type="InterPro" id="IPR023149">
    <property type="entry name" value="Trans_acon_MeTrfase_C"/>
</dbReference>
<evidence type="ECO:0000313" key="4">
    <source>
        <dbReference type="EMBL" id="KAF2793119.1"/>
    </source>
</evidence>
<dbReference type="GO" id="GO:0032259">
    <property type="term" value="P:methylation"/>
    <property type="evidence" value="ECO:0007669"/>
    <property type="project" value="UniProtKB-KW"/>
</dbReference>
<gene>
    <name evidence="4" type="ORF">K505DRAFT_325680</name>
</gene>
<dbReference type="InterPro" id="IPR041698">
    <property type="entry name" value="Methyltransf_25"/>
</dbReference>
<accession>A0A6A6X9L6</accession>
<protein>
    <submittedName>
        <fullName evidence="4">S-adenosyl-L-methionine-dependent methyltransferase</fullName>
    </submittedName>
</protein>
<dbReference type="Proteomes" id="UP000799757">
    <property type="component" value="Unassembled WGS sequence"/>
</dbReference>
<dbReference type="PANTHER" id="PTHR43861">
    <property type="entry name" value="TRANS-ACONITATE 2-METHYLTRANSFERASE-RELATED"/>
    <property type="match status" value="1"/>
</dbReference>
<organism evidence="4 5">
    <name type="scientific">Melanomma pulvis-pyrius CBS 109.77</name>
    <dbReference type="NCBI Taxonomy" id="1314802"/>
    <lineage>
        <taxon>Eukaryota</taxon>
        <taxon>Fungi</taxon>
        <taxon>Dikarya</taxon>
        <taxon>Ascomycota</taxon>
        <taxon>Pezizomycotina</taxon>
        <taxon>Dothideomycetes</taxon>
        <taxon>Pleosporomycetidae</taxon>
        <taxon>Pleosporales</taxon>
        <taxon>Melanommataceae</taxon>
        <taxon>Melanomma</taxon>
    </lineage>
</organism>
<dbReference type="PANTHER" id="PTHR43861:SF1">
    <property type="entry name" value="TRANS-ACONITATE 2-METHYLTRANSFERASE"/>
    <property type="match status" value="1"/>
</dbReference>
<dbReference type="Gene3D" id="3.40.50.150">
    <property type="entry name" value="Vaccinia Virus protein VP39"/>
    <property type="match status" value="1"/>
</dbReference>
<dbReference type="CDD" id="cd02440">
    <property type="entry name" value="AdoMet_MTases"/>
    <property type="match status" value="1"/>
</dbReference>
<proteinExistence type="predicted"/>
<evidence type="ECO:0000313" key="5">
    <source>
        <dbReference type="Proteomes" id="UP000799757"/>
    </source>
</evidence>
<dbReference type="EMBL" id="MU001941">
    <property type="protein sequence ID" value="KAF2793119.1"/>
    <property type="molecule type" value="Genomic_DNA"/>
</dbReference>
<sequence length="378" mass="41822">MLGRIVRQRHTTSQVYNPRPIQQHIQRIQKFSSLSPLSSSTVALTSNSLLQGKEKKYIQGIGAVKYSSKMATSISNSQAQLSTSASHSSESKTPDWSATQYLKFGNERTRPVHDLVAQVLPLISTPTPRIYDLGCGPGNSTVVLADAFPGARITGMDSSPDMLRKATSTFQSRSNAEAVDFQEGNLETYLPGERADLLFSNAVFHWLRSPTRIPVLIQLLETLKPGGVLAFQVPDNYTEPSHAAMRDVAVQSNKSWSAAFADAKVGDLKETDRPDLDPIESPATFYKELIPHCESVGLWRTQYQHVLKDHGAIVEWVKGTGLQPYLNRIEGTDAKGAFLEEYERVLGERYESVETGSADGKRVVLLQYPRLFVVAVKK</sequence>
<dbReference type="AlphaFoldDB" id="A0A6A6X9L6"/>
<dbReference type="Gene3D" id="1.10.150.290">
    <property type="entry name" value="S-adenosyl-L-methionine-dependent methyltransferases"/>
    <property type="match status" value="1"/>
</dbReference>